<dbReference type="Proteomes" id="UP001175001">
    <property type="component" value="Unassembled WGS sequence"/>
</dbReference>
<dbReference type="AlphaFoldDB" id="A0AA40CQU2"/>
<feature type="compositionally biased region" description="Polar residues" evidence="1">
    <location>
        <begin position="149"/>
        <end position="163"/>
    </location>
</feature>
<organism evidence="2 3">
    <name type="scientific">Lasiodiplodia hormozganensis</name>
    <dbReference type="NCBI Taxonomy" id="869390"/>
    <lineage>
        <taxon>Eukaryota</taxon>
        <taxon>Fungi</taxon>
        <taxon>Dikarya</taxon>
        <taxon>Ascomycota</taxon>
        <taxon>Pezizomycotina</taxon>
        <taxon>Dothideomycetes</taxon>
        <taxon>Dothideomycetes incertae sedis</taxon>
        <taxon>Botryosphaeriales</taxon>
        <taxon>Botryosphaeriaceae</taxon>
        <taxon>Lasiodiplodia</taxon>
    </lineage>
</organism>
<evidence type="ECO:0000313" key="3">
    <source>
        <dbReference type="Proteomes" id="UP001175001"/>
    </source>
</evidence>
<dbReference type="PANTHER" id="PTHR38166">
    <property type="entry name" value="C2H2-TYPE DOMAIN-CONTAINING PROTEIN-RELATED"/>
    <property type="match status" value="1"/>
</dbReference>
<evidence type="ECO:0000313" key="2">
    <source>
        <dbReference type="EMBL" id="KAK0647765.1"/>
    </source>
</evidence>
<reference evidence="2" key="1">
    <citation type="submission" date="2023-06" db="EMBL/GenBank/DDBJ databases">
        <title>Multi-omics analyses reveal the molecular pathogenesis toolkit of Lasiodiplodia hormozganensis, a cross-kingdom pathogen.</title>
        <authorList>
            <person name="Felix C."/>
            <person name="Meneses R."/>
            <person name="Goncalves M.F.M."/>
            <person name="Tilleman L."/>
            <person name="Duarte A.S."/>
            <person name="Jorrin-Novo J.V."/>
            <person name="Van De Peer Y."/>
            <person name="Deforce D."/>
            <person name="Van Nieuwerburgh F."/>
            <person name="Esteves A.C."/>
            <person name="Alves A."/>
        </authorList>
    </citation>
    <scope>NUCLEOTIDE SEQUENCE</scope>
    <source>
        <strain evidence="2">CBS 339.90</strain>
    </source>
</reference>
<sequence>MSRESSSQGVAGGNNDTRSSLYENNNEDPNNDTIEEQSEPASPPRSNEHQPTPPSGDEDNDDYPSSEHDDSDGLSDDSHDSQEPLQRDFLERILRPVKQYFFQRLMVYIANDRSLGIPLSTTSLFGCTSAVKSELPEPLASIPLIPKRSVSQDYNTEPKQTPASADPGRPSGRASGKRPYAPTNGGQCHASGSSSLKRKIGGASPSDGSKDGDESEDEGEQRGGPKQRRSPSPHRSPKGRRIACPYFKRNPRSPPKAHACFQNGFKDITKMKEHLERVHDCSIRCPRCFHIFKKTEEVNAHLRADQMCVQVKEQPIENGYTSEQADLLKGRMRNVPTEEKWKIIWKVLFPDDHDHAIPPPWWVDRDKLQGLDFFGRYESFMRDDLPSRIRQGLMNFVDQVFYTDILSGQVDTVIQDCLEQSYSHFRALEADGQETVPRQHEAGPPTAGAPEPAASALAGPSTATQHLAVAQMAGPVTIDPSFTLFDTATNSLQPGSWQAPQRRMWGIPHHLLWPPTIRRNPSWPVT</sequence>
<feature type="compositionally biased region" description="Low complexity" evidence="1">
    <location>
        <begin position="442"/>
        <end position="460"/>
    </location>
</feature>
<dbReference type="PANTHER" id="PTHR38166:SF1">
    <property type="entry name" value="C2H2-TYPE DOMAIN-CONTAINING PROTEIN"/>
    <property type="match status" value="1"/>
</dbReference>
<comment type="caution">
    <text evidence="2">The sequence shown here is derived from an EMBL/GenBank/DDBJ whole genome shotgun (WGS) entry which is preliminary data.</text>
</comment>
<feature type="compositionally biased region" description="Polar residues" evidence="1">
    <location>
        <begin position="184"/>
        <end position="195"/>
    </location>
</feature>
<feature type="region of interest" description="Disordered" evidence="1">
    <location>
        <begin position="143"/>
        <end position="256"/>
    </location>
</feature>
<feature type="compositionally biased region" description="Acidic residues" evidence="1">
    <location>
        <begin position="56"/>
        <end position="75"/>
    </location>
</feature>
<keyword evidence="3" id="KW-1185">Reference proteome</keyword>
<feature type="region of interest" description="Disordered" evidence="1">
    <location>
        <begin position="1"/>
        <end position="84"/>
    </location>
</feature>
<accession>A0AA40CQU2</accession>
<feature type="compositionally biased region" description="Basic residues" evidence="1">
    <location>
        <begin position="225"/>
        <end position="241"/>
    </location>
</feature>
<feature type="compositionally biased region" description="Polar residues" evidence="1">
    <location>
        <begin position="1"/>
        <end position="24"/>
    </location>
</feature>
<dbReference type="EMBL" id="JAUJDW010000044">
    <property type="protein sequence ID" value="KAK0647765.1"/>
    <property type="molecule type" value="Genomic_DNA"/>
</dbReference>
<feature type="compositionally biased region" description="Acidic residues" evidence="1">
    <location>
        <begin position="25"/>
        <end position="38"/>
    </location>
</feature>
<feature type="region of interest" description="Disordered" evidence="1">
    <location>
        <begin position="434"/>
        <end position="461"/>
    </location>
</feature>
<protein>
    <recommendedName>
        <fullName evidence="4">C2H2-type domain-containing protein</fullName>
    </recommendedName>
</protein>
<proteinExistence type="predicted"/>
<name>A0AA40CQU2_9PEZI</name>
<gene>
    <name evidence="2" type="ORF">DIS24_g7401</name>
</gene>
<evidence type="ECO:0000256" key="1">
    <source>
        <dbReference type="SAM" id="MobiDB-lite"/>
    </source>
</evidence>
<evidence type="ECO:0008006" key="4">
    <source>
        <dbReference type="Google" id="ProtNLM"/>
    </source>
</evidence>